<dbReference type="OrthoDB" id="663011at2"/>
<evidence type="ECO:0000259" key="1">
    <source>
        <dbReference type="PROSITE" id="PS50042"/>
    </source>
</evidence>
<dbReference type="AlphaFoldDB" id="A0A098LD04"/>
<accession>A0A098LD04</accession>
<name>A0A098LD04_9BACT</name>
<dbReference type="STRING" id="153721.MYP_2003"/>
<reference evidence="2 3" key="1">
    <citation type="submission" date="2014-09" db="EMBL/GenBank/DDBJ databases">
        <title>Sporocytophaga myxococcoides PG-01 genome sequencing.</title>
        <authorList>
            <person name="Liu L."/>
            <person name="Gao P.J."/>
            <person name="Chen G.J."/>
            <person name="Wang L.S."/>
        </authorList>
    </citation>
    <scope>NUCLEOTIDE SEQUENCE [LARGE SCALE GENOMIC DNA]</scope>
    <source>
        <strain evidence="2 3">PG-01</strain>
    </source>
</reference>
<dbReference type="eggNOG" id="COG0664">
    <property type="taxonomic scope" value="Bacteria"/>
</dbReference>
<comment type="caution">
    <text evidence="2">The sequence shown here is derived from an EMBL/GenBank/DDBJ whole genome shotgun (WGS) entry which is preliminary data.</text>
</comment>
<dbReference type="InterPro" id="IPR000595">
    <property type="entry name" value="cNMP-bd_dom"/>
</dbReference>
<dbReference type="SUPFAM" id="SSF51206">
    <property type="entry name" value="cAMP-binding domain-like"/>
    <property type="match status" value="1"/>
</dbReference>
<dbReference type="InterPro" id="IPR014710">
    <property type="entry name" value="RmlC-like_jellyroll"/>
</dbReference>
<protein>
    <submittedName>
        <fullName evidence="2">Cyclic nucleotide binding regulatory protein</fullName>
    </submittedName>
</protein>
<evidence type="ECO:0000313" key="2">
    <source>
        <dbReference type="EMBL" id="GAL84775.1"/>
    </source>
</evidence>
<dbReference type="EMBL" id="BBLT01000003">
    <property type="protein sequence ID" value="GAL84775.1"/>
    <property type="molecule type" value="Genomic_DNA"/>
</dbReference>
<gene>
    <name evidence="2" type="ORF">MYP_2003</name>
</gene>
<evidence type="ECO:0000313" key="3">
    <source>
        <dbReference type="Proteomes" id="UP000030185"/>
    </source>
</evidence>
<dbReference type="Gene3D" id="2.60.120.10">
    <property type="entry name" value="Jelly Rolls"/>
    <property type="match status" value="1"/>
</dbReference>
<feature type="domain" description="Cyclic nucleotide-binding" evidence="1">
    <location>
        <begin position="20"/>
        <end position="123"/>
    </location>
</feature>
<sequence length="200" mass="23559">MKGNTNSSDPLKNFRNFLTFVAPGPEEETETFLKLLKPVRIYKGEYFISEGQIPRKFAFINKGLFRYLYIDKTGKEFTKNFLTEGKFIVSYSAMIAQKTSLLYIEALEDSDILEIDYNQWLEVKKRHECWSVLLIAMLEHAFSVKEKRERDLLLLDARERYIDFLNEFPTLESRVKQHMIASYLGISPISLSRIRKNENH</sequence>
<organism evidence="2 3">
    <name type="scientific">Sporocytophaga myxococcoides</name>
    <dbReference type="NCBI Taxonomy" id="153721"/>
    <lineage>
        <taxon>Bacteria</taxon>
        <taxon>Pseudomonadati</taxon>
        <taxon>Bacteroidota</taxon>
        <taxon>Cytophagia</taxon>
        <taxon>Cytophagales</taxon>
        <taxon>Cytophagaceae</taxon>
        <taxon>Sporocytophaga</taxon>
    </lineage>
</organism>
<dbReference type="PROSITE" id="PS50042">
    <property type="entry name" value="CNMP_BINDING_3"/>
    <property type="match status" value="1"/>
</dbReference>
<keyword evidence="3" id="KW-1185">Reference proteome</keyword>
<proteinExistence type="predicted"/>
<dbReference type="CDD" id="cd00038">
    <property type="entry name" value="CAP_ED"/>
    <property type="match status" value="1"/>
</dbReference>
<dbReference type="InterPro" id="IPR018490">
    <property type="entry name" value="cNMP-bd_dom_sf"/>
</dbReference>
<dbReference type="Pfam" id="PF00027">
    <property type="entry name" value="cNMP_binding"/>
    <property type="match status" value="1"/>
</dbReference>
<dbReference type="Proteomes" id="UP000030185">
    <property type="component" value="Unassembled WGS sequence"/>
</dbReference>